<dbReference type="Gene3D" id="1.20.910.10">
    <property type="entry name" value="Heme oxygenase-like"/>
    <property type="match status" value="1"/>
</dbReference>
<dbReference type="PANTHER" id="PTHR40279:SF3">
    <property type="entry name" value="4-AMINOBENZOATE SYNTHASE"/>
    <property type="match status" value="1"/>
</dbReference>
<name>A0A3P8KFT1_RAOTE</name>
<dbReference type="AlphaFoldDB" id="A0A3P8KFT1"/>
<protein>
    <submittedName>
        <fullName evidence="2">Pyrroloquinoline quinone (Coenzyme PQQ) biosynthesis protein C</fullName>
    </submittedName>
</protein>
<evidence type="ECO:0000313" key="2">
    <source>
        <dbReference type="EMBL" id="VDR27915.1"/>
    </source>
</evidence>
<dbReference type="SUPFAM" id="SSF48613">
    <property type="entry name" value="Heme oxygenase-like"/>
    <property type="match status" value="1"/>
</dbReference>
<keyword evidence="1" id="KW-0560">Oxidoreductase</keyword>
<dbReference type="Proteomes" id="UP000274346">
    <property type="component" value="Chromosome"/>
</dbReference>
<dbReference type="Pfam" id="PF14518">
    <property type="entry name" value="Haem_oxygenas_2"/>
    <property type="match status" value="1"/>
</dbReference>
<dbReference type="GO" id="GO:0016491">
    <property type="term" value="F:oxidoreductase activity"/>
    <property type="evidence" value="ECO:0007669"/>
    <property type="project" value="UniProtKB-KW"/>
</dbReference>
<dbReference type="PANTHER" id="PTHR40279">
    <property type="entry name" value="PQQC-LIKE PROTEIN"/>
    <property type="match status" value="1"/>
</dbReference>
<dbReference type="EMBL" id="LR131271">
    <property type="protein sequence ID" value="VDR27915.1"/>
    <property type="molecule type" value="Genomic_DNA"/>
</dbReference>
<proteinExistence type="predicted"/>
<dbReference type="InterPro" id="IPR016084">
    <property type="entry name" value="Haem_Oase-like_multi-hlx"/>
</dbReference>
<dbReference type="KEGG" id="rtg:NCTC13098_04290"/>
<evidence type="ECO:0000256" key="1">
    <source>
        <dbReference type="ARBA" id="ARBA00023002"/>
    </source>
</evidence>
<organism evidence="2 3">
    <name type="scientific">Raoultella terrigena</name>
    <name type="common">Klebsiella terrigena</name>
    <dbReference type="NCBI Taxonomy" id="577"/>
    <lineage>
        <taxon>Bacteria</taxon>
        <taxon>Pseudomonadati</taxon>
        <taxon>Pseudomonadota</taxon>
        <taxon>Gammaproteobacteria</taxon>
        <taxon>Enterobacterales</taxon>
        <taxon>Enterobacteriaceae</taxon>
        <taxon>Klebsiella/Raoultella group</taxon>
        <taxon>Raoultella</taxon>
    </lineage>
</organism>
<evidence type="ECO:0000313" key="3">
    <source>
        <dbReference type="Proteomes" id="UP000274346"/>
    </source>
</evidence>
<accession>A0A3P8KFT1</accession>
<dbReference type="SMART" id="SM01236">
    <property type="entry name" value="Haem_oxygenase_2"/>
    <property type="match status" value="1"/>
</dbReference>
<sequence length="359" mass="40268">MRTTENDFAGNERHGSVSMPYLDETIDQLIHSNALSLKLTASPLLADRVWHLTENTCVRAFSVGDPQARKCAHAALFKLYQAWLAEPLSAPAQNQFHPLLSAVRSYIESEWLRAENKRFIAHKPVLNAGNIVEELGDLYQRHPASHHPLFDFLSTGASEAQIDYFFKSDSALNLLFFDLVAMGLVGSVPETRAEIAQNLWDEIGQGSNEITHVNLYKDLLKRRDIALPDNHFAHLYDWQGLAGYNAFMLGGVNRQHYYKSLGVMAMTELLDPPQYQKLVAGCRRIGLTERDVHYYSEHITVDIGHADGWLNNVIVPIGKKYPAALEEVYAGAALRLQTCCDYYDRLLQSLQALDAPGAA</sequence>
<dbReference type="InterPro" id="IPR039068">
    <property type="entry name" value="PqqC-like"/>
</dbReference>
<gene>
    <name evidence="2" type="ORF">NCTC13098_04290</name>
</gene>
<reference evidence="2 3" key="1">
    <citation type="submission" date="2018-12" db="EMBL/GenBank/DDBJ databases">
        <authorList>
            <consortium name="Pathogen Informatics"/>
        </authorList>
    </citation>
    <scope>NUCLEOTIDE SEQUENCE [LARGE SCALE GENOMIC DNA]</scope>
    <source>
        <strain evidence="2 3">NCTC13098</strain>
    </source>
</reference>